<dbReference type="OrthoDB" id="1068419at2759"/>
<dbReference type="InParanoid" id="A0A2G5DQQ5"/>
<organism evidence="2 3">
    <name type="scientific">Aquilegia coerulea</name>
    <name type="common">Rocky mountain columbine</name>
    <dbReference type="NCBI Taxonomy" id="218851"/>
    <lineage>
        <taxon>Eukaryota</taxon>
        <taxon>Viridiplantae</taxon>
        <taxon>Streptophyta</taxon>
        <taxon>Embryophyta</taxon>
        <taxon>Tracheophyta</taxon>
        <taxon>Spermatophyta</taxon>
        <taxon>Magnoliopsida</taxon>
        <taxon>Ranunculales</taxon>
        <taxon>Ranunculaceae</taxon>
        <taxon>Thalictroideae</taxon>
        <taxon>Aquilegia</taxon>
    </lineage>
</organism>
<keyword evidence="3" id="KW-1185">Reference proteome</keyword>
<accession>A0A2G5DQQ5</accession>
<dbReference type="EMBL" id="KZ305033">
    <property type="protein sequence ID" value="PIA45854.1"/>
    <property type="molecule type" value="Genomic_DNA"/>
</dbReference>
<dbReference type="Pfam" id="PF03478">
    <property type="entry name" value="Beta-prop_KIB1-4"/>
    <property type="match status" value="1"/>
</dbReference>
<dbReference type="InterPro" id="IPR050942">
    <property type="entry name" value="F-box_BR-signaling"/>
</dbReference>
<feature type="domain" description="KIB1-4 beta-propeller" evidence="1">
    <location>
        <begin position="79"/>
        <end position="361"/>
    </location>
</feature>
<proteinExistence type="predicted"/>
<sequence>MKRTRNWSEAPQELLGLIAECFNRIEDYVRFGAVCLSWQSVIVDQRRRNFTPKTLPWLMLPLQEKDEDGNYNDTSNAFNYSGERHYKLNLPNAFDWCCWGSPFGWLIIAPGQHQLEICNPLSNVRYPLPPLSTLEDFSQKKYYFRKAILAFIPSGSPSILPVKDQLVAVISFRGHGNLYFARLGDKAWTSVQIPKSSNDSDDMLYFNNQFYVVDTEGLVRSFDITSGNPVGIEFALAPGNIHEHGWGDGDEDLQFYLVELMGELHMVVKYQYWDSELPESPSSRPFKNWHMYFFRVYRLDLCTRKWKEVFTLGDYALFVGHNTSFSLLVSDYPEYQNSSIFFTDDLYDWDLQSGGDMGIFNLETISMQPWNLDDDMVGPLYSHPVLFVPTLC</sequence>
<dbReference type="STRING" id="218851.A0A2G5DQQ5"/>
<evidence type="ECO:0000313" key="3">
    <source>
        <dbReference type="Proteomes" id="UP000230069"/>
    </source>
</evidence>
<dbReference type="PANTHER" id="PTHR44259">
    <property type="entry name" value="OS07G0183000 PROTEIN-RELATED"/>
    <property type="match status" value="1"/>
</dbReference>
<dbReference type="AlphaFoldDB" id="A0A2G5DQQ5"/>
<evidence type="ECO:0000313" key="2">
    <source>
        <dbReference type="EMBL" id="PIA45854.1"/>
    </source>
</evidence>
<name>A0A2G5DQQ5_AQUCA</name>
<gene>
    <name evidence="2" type="ORF">AQUCO_01600237v1</name>
</gene>
<evidence type="ECO:0000259" key="1">
    <source>
        <dbReference type="Pfam" id="PF03478"/>
    </source>
</evidence>
<dbReference type="Proteomes" id="UP000230069">
    <property type="component" value="Unassembled WGS sequence"/>
</dbReference>
<protein>
    <recommendedName>
        <fullName evidence="1">KIB1-4 beta-propeller domain-containing protein</fullName>
    </recommendedName>
</protein>
<reference evidence="2 3" key="1">
    <citation type="submission" date="2017-09" db="EMBL/GenBank/DDBJ databases">
        <title>WGS assembly of Aquilegia coerulea Goldsmith.</title>
        <authorList>
            <person name="Hodges S."/>
            <person name="Kramer E."/>
            <person name="Nordborg M."/>
            <person name="Tomkins J."/>
            <person name="Borevitz J."/>
            <person name="Derieg N."/>
            <person name="Yan J."/>
            <person name="Mihaltcheva S."/>
            <person name="Hayes R.D."/>
            <person name="Rokhsar D."/>
        </authorList>
    </citation>
    <scope>NUCLEOTIDE SEQUENCE [LARGE SCALE GENOMIC DNA]</scope>
    <source>
        <strain evidence="3">cv. Goldsmith</strain>
    </source>
</reference>
<dbReference type="PANTHER" id="PTHR44259:SF107">
    <property type="entry name" value="F-BOX PROTEIN SKIP23-LIKE"/>
    <property type="match status" value="1"/>
</dbReference>
<dbReference type="InterPro" id="IPR005174">
    <property type="entry name" value="KIB1-4_b-propeller"/>
</dbReference>